<dbReference type="Gene3D" id="2.60.40.1130">
    <property type="entry name" value="Rab geranylgeranyltransferase alpha-subunit, insert domain"/>
    <property type="match status" value="1"/>
</dbReference>
<dbReference type="RefSeq" id="WP_071361546.1">
    <property type="nucleotide sequence ID" value="NZ_JRYB01000001.1"/>
</dbReference>
<dbReference type="InterPro" id="IPR013783">
    <property type="entry name" value="Ig-like_fold"/>
</dbReference>
<dbReference type="SUPFAM" id="SSF81296">
    <property type="entry name" value="E set domains"/>
    <property type="match status" value="2"/>
</dbReference>
<protein>
    <submittedName>
        <fullName evidence="4">Alpha-1,6-glucosidase</fullName>
        <ecNumber evidence="4">3.2.1.41</ecNumber>
    </submittedName>
</protein>
<name>A0A1S2NB37_9BURK</name>
<organism evidence="4 5">
    <name type="scientific">Massilia timonae</name>
    <dbReference type="NCBI Taxonomy" id="47229"/>
    <lineage>
        <taxon>Bacteria</taxon>
        <taxon>Pseudomonadati</taxon>
        <taxon>Pseudomonadota</taxon>
        <taxon>Betaproteobacteria</taxon>
        <taxon>Burkholderiales</taxon>
        <taxon>Oxalobacteraceae</taxon>
        <taxon>Telluria group</taxon>
        <taxon>Massilia</taxon>
    </lineage>
</organism>
<keyword evidence="4" id="KW-0326">Glycosidase</keyword>
<comment type="caution">
    <text evidence="4">The sequence shown here is derived from an EMBL/GenBank/DDBJ whole genome shotgun (WGS) entry which is preliminary data.</text>
</comment>
<dbReference type="InterPro" id="IPR014756">
    <property type="entry name" value="Ig_E-set"/>
</dbReference>
<dbReference type="AlphaFoldDB" id="A0A1S2NB37"/>
<dbReference type="InterPro" id="IPR006047">
    <property type="entry name" value="GH13_cat_dom"/>
</dbReference>
<dbReference type="InterPro" id="IPR040671">
    <property type="entry name" value="Pullulanase_N2"/>
</dbReference>
<dbReference type="CDD" id="cd02860">
    <property type="entry name" value="E_set_Pullulanase"/>
    <property type="match status" value="1"/>
</dbReference>
<accession>A0A1S2NB37</accession>
<evidence type="ECO:0000256" key="1">
    <source>
        <dbReference type="ARBA" id="ARBA00008061"/>
    </source>
</evidence>
<feature type="chain" id="PRO_5035155541" evidence="2">
    <location>
        <begin position="20"/>
        <end position="905"/>
    </location>
</feature>
<feature type="signal peptide" evidence="2">
    <location>
        <begin position="1"/>
        <end position="19"/>
    </location>
</feature>
<dbReference type="SUPFAM" id="SSF51011">
    <property type="entry name" value="Glycosyl hydrolase domain"/>
    <property type="match status" value="1"/>
</dbReference>
<evidence type="ECO:0000259" key="3">
    <source>
        <dbReference type="SMART" id="SM00642"/>
    </source>
</evidence>
<dbReference type="Gene3D" id="2.60.40.1180">
    <property type="entry name" value="Golgi alpha-mannosidase II"/>
    <property type="match status" value="1"/>
</dbReference>
<dbReference type="PANTHER" id="PTHR43002">
    <property type="entry name" value="GLYCOGEN DEBRANCHING ENZYME"/>
    <property type="match status" value="1"/>
</dbReference>
<comment type="similarity">
    <text evidence="1">Belongs to the glycosyl hydrolase 13 family.</text>
</comment>
<dbReference type="SMART" id="SM00642">
    <property type="entry name" value="Aamy"/>
    <property type="match status" value="1"/>
</dbReference>
<dbReference type="EC" id="3.2.1.41" evidence="4"/>
<dbReference type="CDD" id="cd11341">
    <property type="entry name" value="AmyAc_Pullulanase_LD-like"/>
    <property type="match status" value="1"/>
</dbReference>
<sequence length="905" mass="98013">MSKLHLALVAASLSTTAYAAVPLDTCNSAGFQEVLQANGEQLDARAVWLDKRLVRWPGVPLDGRFRLYHSPAASLNAKVGGKVTGAAGSIKLDISPTAVPHAAAERFKWVATGPTLRVADSDLSRLPALHREQLVLVQEDARGMVVAATRIQSAGALDDLYAAAEAIPDLGATPTANQTGFKLWAPTARQVAVCTYDGPTARASAVHAMTLDEKTGAWATSLPRDLSGTYYKYAVDVVVPGAGLVRNLVTDPYSVSLNADSKRSYIANLDAPHLKPRGWDDTRPPATVQAPTDMVIYELHVRDFSLIDETVPESKRGKYTAFSETNSNGMKHLRALAQAGLTDVHLLPVYDIGSIPEIGCAMPQPSGAPDGESQQALIGKTAHTDCFNWGYDPQHFNAVEGSYASDPQDGARRIVEFREMVMNLHNAGLRVGTDVVYNHTFIAGQEEKSILDRVVPGYYHRLDARGAIETSTCCFNTATENTMMAKLMIDSSVLWTRHYKIDSYRFDLMGHQPRAAMERLQKEVNEAAGRHVQLIGEGWNFGEVADGARFVQASQLSLNGTGIGTFSDRARDAVRGGSPGDSGEIVIRQQGYINGLAYDPNALGGDARPDALLRAADLIRVGLAGSVRSFPMQTFDGKVRQLQDIVYGGNQPAGYASQPSEAVNYVENHDNQTLYDINALKLPVATSAAERARVQALGMAINAFSQGVAYYHAGIDVLRSKSLDRNSFNSGDWFNRLDWTYRDNFFGTGLPPAADNAKDWPLFKPLLANAALKPAPGDIAFARDAFRDLLQIRASSTLLRLRSAEDINARLRFFNTGPQQVPTVLAAWIDGQGYPGANFAGLGYLVNVDKKAHTIDAALLRGKKLRLHPVHAASGAADQRAREARFDSARGTFTVPARTAVVFVE</sequence>
<dbReference type="Pfam" id="PF17967">
    <property type="entry name" value="Pullulanase_N2"/>
    <property type="match status" value="1"/>
</dbReference>
<feature type="domain" description="Glycosyl hydrolase family 13 catalytic" evidence="3">
    <location>
        <begin position="381"/>
        <end position="746"/>
    </location>
</feature>
<dbReference type="InterPro" id="IPR017853">
    <property type="entry name" value="GH"/>
</dbReference>
<reference evidence="4 5" key="1">
    <citation type="submission" date="2014-10" db="EMBL/GenBank/DDBJ databases">
        <authorList>
            <person name="Seo M.-J."/>
            <person name="Seok Y.J."/>
            <person name="Cha I.-T."/>
        </authorList>
    </citation>
    <scope>NUCLEOTIDE SEQUENCE [LARGE SCALE GENOMIC DNA]</scope>
    <source>
        <strain evidence="4 5">NEU</strain>
    </source>
</reference>
<dbReference type="Gene3D" id="3.20.20.80">
    <property type="entry name" value="Glycosidases"/>
    <property type="match status" value="1"/>
</dbReference>
<keyword evidence="4" id="KW-0378">Hydrolase</keyword>
<evidence type="ECO:0000313" key="4">
    <source>
        <dbReference type="EMBL" id="OIJ42306.1"/>
    </source>
</evidence>
<evidence type="ECO:0000313" key="5">
    <source>
        <dbReference type="Proteomes" id="UP000180246"/>
    </source>
</evidence>
<keyword evidence="2" id="KW-0732">Signal</keyword>
<gene>
    <name evidence="4" type="primary">pulA</name>
    <name evidence="4" type="ORF">LO55_2309</name>
</gene>
<evidence type="ECO:0000256" key="2">
    <source>
        <dbReference type="SAM" id="SignalP"/>
    </source>
</evidence>
<dbReference type="GO" id="GO:0051060">
    <property type="term" value="F:pullulanase activity"/>
    <property type="evidence" value="ECO:0007669"/>
    <property type="project" value="UniProtKB-EC"/>
</dbReference>
<dbReference type="Proteomes" id="UP000180246">
    <property type="component" value="Unassembled WGS sequence"/>
</dbReference>
<dbReference type="InterPro" id="IPR024561">
    <property type="entry name" value="Pullul_strch_C"/>
</dbReference>
<dbReference type="EMBL" id="JRYB01000001">
    <property type="protein sequence ID" value="OIJ42306.1"/>
    <property type="molecule type" value="Genomic_DNA"/>
</dbReference>
<dbReference type="Pfam" id="PF02922">
    <property type="entry name" value="CBM_48"/>
    <property type="match status" value="1"/>
</dbReference>
<dbReference type="Gene3D" id="2.60.40.10">
    <property type="entry name" value="Immunoglobulins"/>
    <property type="match status" value="1"/>
</dbReference>
<proteinExistence type="inferred from homology"/>
<dbReference type="SUPFAM" id="SSF51445">
    <property type="entry name" value="(Trans)glycosidases"/>
    <property type="match status" value="1"/>
</dbReference>
<dbReference type="InterPro" id="IPR004193">
    <property type="entry name" value="Glyco_hydro_13_N"/>
</dbReference>
<dbReference type="GO" id="GO:0005975">
    <property type="term" value="P:carbohydrate metabolic process"/>
    <property type="evidence" value="ECO:0007669"/>
    <property type="project" value="InterPro"/>
</dbReference>
<dbReference type="Pfam" id="PF11852">
    <property type="entry name" value="Pullul_strch_C"/>
    <property type="match status" value="1"/>
</dbReference>
<dbReference type="InterPro" id="IPR013780">
    <property type="entry name" value="Glyco_hydro_b"/>
</dbReference>